<dbReference type="GO" id="GO:0052906">
    <property type="term" value="F:tRNA (guanine(37)-N1)-methyltransferase activity"/>
    <property type="evidence" value="ECO:0007669"/>
    <property type="project" value="UniProtKB-EC"/>
</dbReference>
<evidence type="ECO:0000256" key="8">
    <source>
        <dbReference type="ARBA" id="ARBA00022603"/>
    </source>
</evidence>
<accession>A0ABS2FTA5</accession>
<evidence type="ECO:0000256" key="10">
    <source>
        <dbReference type="ARBA" id="ARBA00022691"/>
    </source>
</evidence>
<dbReference type="Gene3D" id="3.40.1280.10">
    <property type="match status" value="1"/>
</dbReference>
<evidence type="ECO:0000256" key="11">
    <source>
        <dbReference type="ARBA" id="ARBA00022694"/>
    </source>
</evidence>
<evidence type="ECO:0000256" key="7">
    <source>
        <dbReference type="ARBA" id="ARBA00022490"/>
    </source>
</evidence>
<keyword evidence="10 15" id="KW-0949">S-adenosyl-L-methionine</keyword>
<evidence type="ECO:0000259" key="17">
    <source>
        <dbReference type="Pfam" id="PF01746"/>
    </source>
</evidence>
<organism evidence="18 19">
    <name type="scientific">Oscillibacter valericigenes</name>
    <dbReference type="NCBI Taxonomy" id="351091"/>
    <lineage>
        <taxon>Bacteria</taxon>
        <taxon>Bacillati</taxon>
        <taxon>Bacillota</taxon>
        <taxon>Clostridia</taxon>
        <taxon>Eubacteriales</taxon>
        <taxon>Oscillospiraceae</taxon>
        <taxon>Oscillibacter</taxon>
    </lineage>
</organism>
<evidence type="ECO:0000313" key="18">
    <source>
        <dbReference type="EMBL" id="MBM6850271.1"/>
    </source>
</evidence>
<dbReference type="Pfam" id="PF01746">
    <property type="entry name" value="tRNA_m1G_MT"/>
    <property type="match status" value="1"/>
</dbReference>
<evidence type="ECO:0000256" key="1">
    <source>
        <dbReference type="ARBA" id="ARBA00002634"/>
    </source>
</evidence>
<dbReference type="InterPro" id="IPR029026">
    <property type="entry name" value="tRNA_m1G_MTases_N"/>
</dbReference>
<keyword evidence="9 15" id="KW-0808">Transferase</keyword>
<evidence type="ECO:0000256" key="14">
    <source>
        <dbReference type="ARBA" id="ARBA00047783"/>
    </source>
</evidence>
<evidence type="ECO:0000256" key="3">
    <source>
        <dbReference type="ARBA" id="ARBA00007630"/>
    </source>
</evidence>
<dbReference type="NCBIfam" id="NF000648">
    <property type="entry name" value="PRK00026.1"/>
    <property type="match status" value="1"/>
</dbReference>
<comment type="similarity">
    <text evidence="3 15 16">Belongs to the RNA methyltransferase TrmD family.</text>
</comment>
<dbReference type="NCBIfam" id="TIGR00088">
    <property type="entry name" value="trmD"/>
    <property type="match status" value="1"/>
</dbReference>
<dbReference type="PIRSF" id="PIRSF000386">
    <property type="entry name" value="tRNA_mtase"/>
    <property type="match status" value="1"/>
</dbReference>
<keyword evidence="7 15" id="KW-0963">Cytoplasm</keyword>
<feature type="binding site" evidence="15">
    <location>
        <position position="113"/>
    </location>
    <ligand>
        <name>S-adenosyl-L-methionine</name>
        <dbReference type="ChEBI" id="CHEBI:59789"/>
    </ligand>
</feature>
<dbReference type="InterPro" id="IPR016009">
    <property type="entry name" value="tRNA_MeTrfase_TRMD/TRM10"/>
</dbReference>
<evidence type="ECO:0000256" key="12">
    <source>
        <dbReference type="ARBA" id="ARBA00029736"/>
    </source>
</evidence>
<comment type="subunit">
    <text evidence="4 15 16">Homodimer.</text>
</comment>
<protein>
    <recommendedName>
        <fullName evidence="6 15">tRNA (guanine-N(1)-)-methyltransferase</fullName>
        <ecNumber evidence="5 15">2.1.1.228</ecNumber>
    </recommendedName>
    <alternativeName>
        <fullName evidence="12 15">M1G-methyltransferase</fullName>
    </alternativeName>
    <alternativeName>
        <fullName evidence="13 15">tRNA [GM37] methyltransferase</fullName>
    </alternativeName>
</protein>
<evidence type="ECO:0000256" key="9">
    <source>
        <dbReference type="ARBA" id="ARBA00022679"/>
    </source>
</evidence>
<dbReference type="GO" id="GO:0032259">
    <property type="term" value="P:methylation"/>
    <property type="evidence" value="ECO:0007669"/>
    <property type="project" value="UniProtKB-KW"/>
</dbReference>
<feature type="binding site" evidence="15">
    <location>
        <begin position="133"/>
        <end position="138"/>
    </location>
    <ligand>
        <name>S-adenosyl-L-methionine</name>
        <dbReference type="ChEBI" id="CHEBI:59789"/>
    </ligand>
</feature>
<reference evidence="18 19" key="1">
    <citation type="journal article" date="2021" name="Sci. Rep.">
        <title>The distribution of antibiotic resistance genes in chicken gut microbiota commensals.</title>
        <authorList>
            <person name="Juricova H."/>
            <person name="Matiasovicova J."/>
            <person name="Kubasova T."/>
            <person name="Cejkova D."/>
            <person name="Rychlik I."/>
        </authorList>
    </citation>
    <scope>NUCLEOTIDE SEQUENCE [LARGE SCALE GENOMIC DNA]</scope>
    <source>
        <strain evidence="18 19">An411</strain>
    </source>
</reference>
<sequence>MRIDIMTLFPDSLDAMLNVSILGRAQQRGYIAIQSHQIRQYTTNKQMQVDDYPYGGGRGAIMQADPLYRCWSHIVETYGPGRTIFLSPCGRTFTQSVARELKERYDHLILVCGHYEGVDQRFLDACVDEEISMGDFVLTGGEIPAMAVTDAVCRMVPGVLPDAECFEEESHWNGLLEYPQYSRPAEWHGRQVPEILLSGDHGKVAAWRKKESYKRTMERRPDLFARFDESQLTTKAEKKILAEAKAEFAAEHPACGDAESAGT</sequence>
<evidence type="ECO:0000256" key="16">
    <source>
        <dbReference type="RuleBase" id="RU003464"/>
    </source>
</evidence>
<evidence type="ECO:0000256" key="5">
    <source>
        <dbReference type="ARBA" id="ARBA00012807"/>
    </source>
</evidence>
<dbReference type="HAMAP" id="MF_00605">
    <property type="entry name" value="TrmD"/>
    <property type="match status" value="1"/>
</dbReference>
<dbReference type="Proteomes" id="UP000719500">
    <property type="component" value="Unassembled WGS sequence"/>
</dbReference>
<evidence type="ECO:0000256" key="15">
    <source>
        <dbReference type="HAMAP-Rule" id="MF_00605"/>
    </source>
</evidence>
<comment type="subcellular location">
    <subcellularLocation>
        <location evidence="2 15 16">Cytoplasm</location>
    </subcellularLocation>
</comment>
<dbReference type="CDD" id="cd18080">
    <property type="entry name" value="TrmD-like"/>
    <property type="match status" value="1"/>
</dbReference>
<dbReference type="Gene3D" id="1.10.1270.20">
    <property type="entry name" value="tRNA(m1g37)methyltransferase, domain 2"/>
    <property type="match status" value="1"/>
</dbReference>
<gene>
    <name evidence="15 18" type="primary">trmD</name>
    <name evidence="18" type="ORF">H9X91_02310</name>
</gene>
<dbReference type="InterPro" id="IPR002649">
    <property type="entry name" value="tRNA_m1G_MeTrfase_TrmD"/>
</dbReference>
<evidence type="ECO:0000256" key="2">
    <source>
        <dbReference type="ARBA" id="ARBA00004496"/>
    </source>
</evidence>
<feature type="domain" description="tRNA methyltransferase TRMD/TRM10-type" evidence="17">
    <location>
        <begin position="1"/>
        <end position="225"/>
    </location>
</feature>
<dbReference type="EC" id="2.1.1.228" evidence="5 15"/>
<evidence type="ECO:0000313" key="19">
    <source>
        <dbReference type="Proteomes" id="UP000719500"/>
    </source>
</evidence>
<name>A0ABS2FTA5_9FIRM</name>
<keyword evidence="19" id="KW-1185">Reference proteome</keyword>
<evidence type="ECO:0000256" key="13">
    <source>
        <dbReference type="ARBA" id="ARBA00033392"/>
    </source>
</evidence>
<evidence type="ECO:0000256" key="6">
    <source>
        <dbReference type="ARBA" id="ARBA00014679"/>
    </source>
</evidence>
<comment type="catalytic activity">
    <reaction evidence="14 15 16">
        <text>guanosine(37) in tRNA + S-adenosyl-L-methionine = N(1)-methylguanosine(37) in tRNA + S-adenosyl-L-homocysteine + H(+)</text>
        <dbReference type="Rhea" id="RHEA:36899"/>
        <dbReference type="Rhea" id="RHEA-COMP:10145"/>
        <dbReference type="Rhea" id="RHEA-COMP:10147"/>
        <dbReference type="ChEBI" id="CHEBI:15378"/>
        <dbReference type="ChEBI" id="CHEBI:57856"/>
        <dbReference type="ChEBI" id="CHEBI:59789"/>
        <dbReference type="ChEBI" id="CHEBI:73542"/>
        <dbReference type="ChEBI" id="CHEBI:74269"/>
        <dbReference type="EC" id="2.1.1.228"/>
    </reaction>
</comment>
<dbReference type="InterPro" id="IPR023148">
    <property type="entry name" value="tRNA_m1G_MeTrfase_C_sf"/>
</dbReference>
<proteinExistence type="inferred from homology"/>
<dbReference type="InterPro" id="IPR029028">
    <property type="entry name" value="Alpha/beta_knot_MTases"/>
</dbReference>
<keyword evidence="8 15" id="KW-0489">Methyltransferase</keyword>
<dbReference type="EMBL" id="JACSNX010000001">
    <property type="protein sequence ID" value="MBM6850271.1"/>
    <property type="molecule type" value="Genomic_DNA"/>
</dbReference>
<dbReference type="PANTHER" id="PTHR46417">
    <property type="entry name" value="TRNA (GUANINE-N(1)-)-METHYLTRANSFERASE"/>
    <property type="match status" value="1"/>
</dbReference>
<comment type="caution">
    <text evidence="18">The sequence shown here is derived from an EMBL/GenBank/DDBJ whole genome shotgun (WGS) entry which is preliminary data.</text>
</comment>
<comment type="function">
    <text evidence="1 15 16">Specifically methylates guanosine-37 in various tRNAs.</text>
</comment>
<dbReference type="SUPFAM" id="SSF75217">
    <property type="entry name" value="alpha/beta knot"/>
    <property type="match status" value="1"/>
</dbReference>
<keyword evidence="11 15" id="KW-0819">tRNA processing</keyword>
<dbReference type="PANTHER" id="PTHR46417:SF1">
    <property type="entry name" value="TRNA (GUANINE-N(1)-)-METHYLTRANSFERASE"/>
    <property type="match status" value="1"/>
</dbReference>
<evidence type="ECO:0000256" key="4">
    <source>
        <dbReference type="ARBA" id="ARBA00011738"/>
    </source>
</evidence>
<dbReference type="RefSeq" id="WP_204802074.1">
    <property type="nucleotide sequence ID" value="NZ_JACSNX010000001.1"/>
</dbReference>